<evidence type="ECO:0000313" key="2">
    <source>
        <dbReference type="Proteomes" id="UP000494255"/>
    </source>
</evidence>
<accession>A0A6J5A1N4</accession>
<sequence>MSKPWFADTFATPIHATEKTRPLQRKSLQGAANVALRQKIAGGFNARSWPADVFQIMLALFHIRPIRVFVARHAELAVAIGDRQRQIRLG</sequence>
<proteinExistence type="predicted"/>
<organism evidence="1 2">
    <name type="scientific">Paraburkholderia sediminicola</name>
    <dbReference type="NCBI Taxonomy" id="458836"/>
    <lineage>
        <taxon>Bacteria</taxon>
        <taxon>Pseudomonadati</taxon>
        <taxon>Pseudomonadota</taxon>
        <taxon>Betaproteobacteria</taxon>
        <taxon>Burkholderiales</taxon>
        <taxon>Burkholderiaceae</taxon>
        <taxon>Paraburkholderia</taxon>
    </lineage>
</organism>
<dbReference type="AlphaFoldDB" id="A0A6J5A1N4"/>
<reference evidence="1 2" key="1">
    <citation type="submission" date="2020-04" db="EMBL/GenBank/DDBJ databases">
        <authorList>
            <person name="De Canck E."/>
        </authorList>
    </citation>
    <scope>NUCLEOTIDE SEQUENCE [LARGE SCALE GENOMIC DNA]</scope>
    <source>
        <strain evidence="1 2">LMG 24238</strain>
    </source>
</reference>
<dbReference type="EMBL" id="CADIKC010000001">
    <property type="protein sequence ID" value="CAB3642765.1"/>
    <property type="molecule type" value="Genomic_DNA"/>
</dbReference>
<evidence type="ECO:0000313" key="1">
    <source>
        <dbReference type="EMBL" id="CAB3642765.1"/>
    </source>
</evidence>
<gene>
    <name evidence="1" type="ORF">LMG24238_00434</name>
</gene>
<protein>
    <submittedName>
        <fullName evidence="1">Uncharacterized protein</fullName>
    </submittedName>
</protein>
<name>A0A6J5A1N4_9BURK</name>
<dbReference type="Proteomes" id="UP000494255">
    <property type="component" value="Unassembled WGS sequence"/>
</dbReference>
<keyword evidence="2" id="KW-1185">Reference proteome</keyword>